<keyword evidence="2" id="KW-1185">Reference proteome</keyword>
<reference evidence="2" key="1">
    <citation type="journal article" date="2019" name="Int. J. Syst. Evol. Microbiol.">
        <title>The Global Catalogue of Microorganisms (GCM) 10K type strain sequencing project: providing services to taxonomists for standard genome sequencing and annotation.</title>
        <authorList>
            <consortium name="The Broad Institute Genomics Platform"/>
            <consortium name="The Broad Institute Genome Sequencing Center for Infectious Disease"/>
            <person name="Wu L."/>
            <person name="Ma J."/>
        </authorList>
    </citation>
    <scope>NUCLEOTIDE SEQUENCE [LARGE SCALE GENOMIC DNA]</scope>
    <source>
        <strain evidence="2">JCM 13319</strain>
    </source>
</reference>
<name>A0ABP4MC16_9MICO</name>
<accession>A0ABP4MC16</accession>
<dbReference type="EMBL" id="BAAALY010000005">
    <property type="protein sequence ID" value="GAA1538789.1"/>
    <property type="molecule type" value="Genomic_DNA"/>
</dbReference>
<proteinExistence type="predicted"/>
<organism evidence="1 2">
    <name type="scientific">Brevibacterium picturae</name>
    <dbReference type="NCBI Taxonomy" id="260553"/>
    <lineage>
        <taxon>Bacteria</taxon>
        <taxon>Bacillati</taxon>
        <taxon>Actinomycetota</taxon>
        <taxon>Actinomycetes</taxon>
        <taxon>Micrococcales</taxon>
        <taxon>Brevibacteriaceae</taxon>
        <taxon>Brevibacterium</taxon>
    </lineage>
</organism>
<gene>
    <name evidence="1" type="ORF">GCM10009691_12320</name>
</gene>
<comment type="caution">
    <text evidence="1">The sequence shown here is derived from an EMBL/GenBank/DDBJ whole genome shotgun (WGS) entry which is preliminary data.</text>
</comment>
<protein>
    <submittedName>
        <fullName evidence="1">Uncharacterized protein</fullName>
    </submittedName>
</protein>
<dbReference type="Proteomes" id="UP001501791">
    <property type="component" value="Unassembled WGS sequence"/>
</dbReference>
<evidence type="ECO:0000313" key="1">
    <source>
        <dbReference type="EMBL" id="GAA1538789.1"/>
    </source>
</evidence>
<sequence>MTVAGLVKRFRPHASFRSDPLAGVLQFDGSFPDVNVEMGSWAIAFGGDVVVLSQAEFNQVVTQSAEESGG</sequence>
<evidence type="ECO:0000313" key="2">
    <source>
        <dbReference type="Proteomes" id="UP001501791"/>
    </source>
</evidence>